<keyword evidence="2" id="KW-1185">Reference proteome</keyword>
<reference evidence="1 2" key="1">
    <citation type="journal article" date="2015" name="Infect. Genet. Evol.">
        <title>Genomic sequences of six botulinum neurotoxin-producing strains representing three clostridial species illustrate the mobility and diversity of botulinum neurotoxin genes.</title>
        <authorList>
            <person name="Smith T.J."/>
            <person name="Hill K.K."/>
            <person name="Xie G."/>
            <person name="Foley B.T."/>
            <person name="Williamson C.H."/>
            <person name="Foster J.T."/>
            <person name="Johnson S.L."/>
            <person name="Chertkov O."/>
            <person name="Teshima H."/>
            <person name="Gibbons H.S."/>
            <person name="Johnsky L.A."/>
            <person name="Karavis M.A."/>
            <person name="Smith L.A."/>
        </authorList>
    </citation>
    <scope>NUCLEOTIDE SEQUENCE [LARGE SCALE GENOMIC DNA]</scope>
    <source>
        <strain evidence="1 2">Sullivan</strain>
        <plasmid evidence="1">pCBJ</plasmid>
    </source>
</reference>
<accession>A0A0A7G2E3</accession>
<keyword evidence="1" id="KW-0614">Plasmid</keyword>
<protein>
    <submittedName>
        <fullName evidence="1">Uncharacterized protein</fullName>
    </submittedName>
</protein>
<dbReference type="KEGG" id="cbv:U729_3125"/>
<dbReference type="Proteomes" id="UP000030635">
    <property type="component" value="Plasmid pCBJ"/>
</dbReference>
<dbReference type="HOGENOM" id="CLU_2732804_0_0_9"/>
<evidence type="ECO:0000313" key="1">
    <source>
        <dbReference type="EMBL" id="AIY85215.1"/>
    </source>
</evidence>
<proteinExistence type="predicted"/>
<evidence type="ECO:0000313" key="2">
    <source>
        <dbReference type="Proteomes" id="UP000030635"/>
    </source>
</evidence>
<gene>
    <name evidence="1" type="ORF">U729_3125</name>
</gene>
<name>A0A0A7G2E3_9CLOT</name>
<dbReference type="EMBL" id="CP006906">
    <property type="protein sequence ID" value="AIY85215.1"/>
    <property type="molecule type" value="Genomic_DNA"/>
</dbReference>
<sequence>MRKISTGEDSTLGTYREIAFFLGGFEENEATRFIDQKIAESPNGENEEVIADERQVMYLILRLINKEINNK</sequence>
<dbReference type="RefSeq" id="WP_040113613.1">
    <property type="nucleotide sequence ID" value="NZ_CP006906.1"/>
</dbReference>
<organism evidence="1 2">
    <name type="scientific">Clostridium baratii str. Sullivan</name>
    <dbReference type="NCBI Taxonomy" id="1415775"/>
    <lineage>
        <taxon>Bacteria</taxon>
        <taxon>Bacillati</taxon>
        <taxon>Bacillota</taxon>
        <taxon>Clostridia</taxon>
        <taxon>Eubacteriales</taxon>
        <taxon>Clostridiaceae</taxon>
        <taxon>Clostridium</taxon>
    </lineage>
</organism>
<geneLocation type="plasmid" evidence="1 2">
    <name>pCBJ</name>
</geneLocation>
<dbReference type="OrthoDB" id="9554386at2"/>
<dbReference type="AlphaFoldDB" id="A0A0A7G2E3"/>